<dbReference type="STRING" id="409849.ENSPMGP00000004860"/>
<reference evidence="2" key="1">
    <citation type="submission" date="2025-08" db="UniProtKB">
        <authorList>
            <consortium name="Ensembl"/>
        </authorList>
    </citation>
    <scope>IDENTIFICATION</scope>
</reference>
<dbReference type="GO" id="GO:0005737">
    <property type="term" value="C:cytoplasm"/>
    <property type="evidence" value="ECO:0007669"/>
    <property type="project" value="GOC"/>
</dbReference>
<dbReference type="SMART" id="SM00706">
    <property type="entry name" value="TECPR"/>
    <property type="match status" value="2"/>
</dbReference>
<feature type="compositionally biased region" description="Acidic residues" evidence="1">
    <location>
        <begin position="107"/>
        <end position="116"/>
    </location>
</feature>
<dbReference type="Proteomes" id="UP000261520">
    <property type="component" value="Unplaced"/>
</dbReference>
<accession>A0A3B3ZJX7</accession>
<reference evidence="2" key="2">
    <citation type="submission" date="2025-09" db="UniProtKB">
        <authorList>
            <consortium name="Ensembl"/>
        </authorList>
    </citation>
    <scope>IDENTIFICATION</scope>
</reference>
<dbReference type="Pfam" id="PF06462">
    <property type="entry name" value="Hyd_WA"/>
    <property type="match status" value="1"/>
</dbReference>
<dbReference type="PANTHER" id="PTHR23287:SF16">
    <property type="entry name" value="TECTONIN BETA-PROPELLER REPEAT-CONTAINING PROTEIN 2"/>
    <property type="match status" value="1"/>
</dbReference>
<name>A0A3B3ZJX7_9GOBI</name>
<evidence type="ECO:0000256" key="1">
    <source>
        <dbReference type="SAM" id="MobiDB-lite"/>
    </source>
</evidence>
<dbReference type="AlphaFoldDB" id="A0A3B3ZJX7"/>
<proteinExistence type="predicted"/>
<protein>
    <submittedName>
        <fullName evidence="2">Uncharacterized protein</fullName>
    </submittedName>
</protein>
<sequence length="116" mass="12505">MPVGTAWDHVPGLQVAQILLGLDSVWVRCVNGDVSRRVGVSEKNCAGDYWRRSPGTCSCLTVTPGDELWAVTPNGLLSRRLTKLLPHCPAPSANRGHAPSVTSLSAEDADDEWELI</sequence>
<evidence type="ECO:0000313" key="3">
    <source>
        <dbReference type="Proteomes" id="UP000261520"/>
    </source>
</evidence>
<evidence type="ECO:0000313" key="2">
    <source>
        <dbReference type="Ensembl" id="ENSPMGP00000004860.1"/>
    </source>
</evidence>
<dbReference type="InterPro" id="IPR006624">
    <property type="entry name" value="Beta-propeller_rpt_TECPR"/>
</dbReference>
<organism evidence="2 3">
    <name type="scientific">Periophthalmus magnuspinnatus</name>
    <dbReference type="NCBI Taxonomy" id="409849"/>
    <lineage>
        <taxon>Eukaryota</taxon>
        <taxon>Metazoa</taxon>
        <taxon>Chordata</taxon>
        <taxon>Craniata</taxon>
        <taxon>Vertebrata</taxon>
        <taxon>Euteleostomi</taxon>
        <taxon>Actinopterygii</taxon>
        <taxon>Neopterygii</taxon>
        <taxon>Teleostei</taxon>
        <taxon>Neoteleostei</taxon>
        <taxon>Acanthomorphata</taxon>
        <taxon>Gobiaria</taxon>
        <taxon>Gobiiformes</taxon>
        <taxon>Gobioidei</taxon>
        <taxon>Gobiidae</taxon>
        <taxon>Oxudercinae</taxon>
        <taxon>Periophthalmus</taxon>
    </lineage>
</organism>
<keyword evidence="3" id="KW-1185">Reference proteome</keyword>
<feature type="region of interest" description="Disordered" evidence="1">
    <location>
        <begin position="90"/>
        <end position="116"/>
    </location>
</feature>
<dbReference type="GO" id="GO:0032527">
    <property type="term" value="P:protein exit from endoplasmic reticulum"/>
    <property type="evidence" value="ECO:0007669"/>
    <property type="project" value="TreeGrafter"/>
</dbReference>
<dbReference type="PANTHER" id="PTHR23287">
    <property type="entry name" value="RUBY-EYE2-LIKE PROTEIN"/>
    <property type="match status" value="1"/>
</dbReference>
<dbReference type="Ensembl" id="ENSPMGT00000005158.1">
    <property type="protein sequence ID" value="ENSPMGP00000004860.1"/>
    <property type="gene ID" value="ENSPMGG00000004109.1"/>
</dbReference>